<dbReference type="PANTHER" id="PTHR10963">
    <property type="entry name" value="GLYCOSYL HYDROLASE-RELATED"/>
    <property type="match status" value="1"/>
</dbReference>
<dbReference type="GO" id="GO:0009251">
    <property type="term" value="P:glucan catabolic process"/>
    <property type="evidence" value="ECO:0007669"/>
    <property type="project" value="TreeGrafter"/>
</dbReference>
<dbReference type="SUPFAM" id="SSF49899">
    <property type="entry name" value="Concanavalin A-like lectins/glucanases"/>
    <property type="match status" value="1"/>
</dbReference>
<dbReference type="OrthoDB" id="192832at2759"/>
<name>A0A6A5XKY8_9PLEO</name>
<keyword evidence="6" id="KW-0732">Signal</keyword>
<dbReference type="Gene3D" id="2.60.120.200">
    <property type="match status" value="1"/>
</dbReference>
<dbReference type="Proteomes" id="UP000799778">
    <property type="component" value="Unassembled WGS sequence"/>
</dbReference>
<dbReference type="PROSITE" id="PS51762">
    <property type="entry name" value="GH16_2"/>
    <property type="match status" value="1"/>
</dbReference>
<dbReference type="InterPro" id="IPR013320">
    <property type="entry name" value="ConA-like_dom_sf"/>
</dbReference>
<dbReference type="AlphaFoldDB" id="A0A6A5XKY8"/>
<dbReference type="EMBL" id="ML978071">
    <property type="protein sequence ID" value="KAF2013802.1"/>
    <property type="molecule type" value="Genomic_DNA"/>
</dbReference>
<dbReference type="InterPro" id="IPR000757">
    <property type="entry name" value="Beta-glucanase-like"/>
</dbReference>
<reference evidence="8" key="1">
    <citation type="journal article" date="2020" name="Stud. Mycol.">
        <title>101 Dothideomycetes genomes: a test case for predicting lifestyles and emergence of pathogens.</title>
        <authorList>
            <person name="Haridas S."/>
            <person name="Albert R."/>
            <person name="Binder M."/>
            <person name="Bloem J."/>
            <person name="Labutti K."/>
            <person name="Salamov A."/>
            <person name="Andreopoulos B."/>
            <person name="Baker S."/>
            <person name="Barry K."/>
            <person name="Bills G."/>
            <person name="Bluhm B."/>
            <person name="Cannon C."/>
            <person name="Castanera R."/>
            <person name="Culley D."/>
            <person name="Daum C."/>
            <person name="Ezra D."/>
            <person name="Gonzalez J."/>
            <person name="Henrissat B."/>
            <person name="Kuo A."/>
            <person name="Liang C."/>
            <person name="Lipzen A."/>
            <person name="Lutzoni F."/>
            <person name="Magnuson J."/>
            <person name="Mondo S."/>
            <person name="Nolan M."/>
            <person name="Ohm R."/>
            <person name="Pangilinan J."/>
            <person name="Park H.-J."/>
            <person name="Ramirez L."/>
            <person name="Alfaro M."/>
            <person name="Sun H."/>
            <person name="Tritt A."/>
            <person name="Yoshinaga Y."/>
            <person name="Zwiers L.-H."/>
            <person name="Turgeon B."/>
            <person name="Goodwin S."/>
            <person name="Spatafora J."/>
            <person name="Crous P."/>
            <person name="Grigoriev I."/>
        </authorList>
    </citation>
    <scope>NUCLEOTIDE SEQUENCE</scope>
    <source>
        <strain evidence="8">CBS 175.79</strain>
    </source>
</reference>
<evidence type="ECO:0000256" key="5">
    <source>
        <dbReference type="ARBA" id="ARBA00023295"/>
    </source>
</evidence>
<evidence type="ECO:0000256" key="1">
    <source>
        <dbReference type="ARBA" id="ARBA00000124"/>
    </source>
</evidence>
<keyword evidence="4 8" id="KW-0378">Hydrolase</keyword>
<comment type="catalytic activity">
    <reaction evidence="1">
        <text>Endohydrolysis of (1-&gt;3)- or (1-&gt;4)-linkages in beta-D-glucans when the glucose residue whose reducing group is involved in the linkage to be hydrolyzed is itself substituted at C-3.</text>
        <dbReference type="EC" id="3.2.1.6"/>
    </reaction>
</comment>
<feature type="signal peptide" evidence="6">
    <location>
        <begin position="1"/>
        <end position="21"/>
    </location>
</feature>
<evidence type="ECO:0000256" key="4">
    <source>
        <dbReference type="ARBA" id="ARBA00022801"/>
    </source>
</evidence>
<dbReference type="GO" id="GO:0052861">
    <property type="term" value="F:endo-1,3(4)-beta-glucanase activity"/>
    <property type="evidence" value="ECO:0007669"/>
    <property type="project" value="UniProtKB-EC"/>
</dbReference>
<dbReference type="PANTHER" id="PTHR10963:SF24">
    <property type="entry name" value="GLYCOSIDASE C21B10.07-RELATED"/>
    <property type="match status" value="1"/>
</dbReference>
<evidence type="ECO:0000256" key="3">
    <source>
        <dbReference type="ARBA" id="ARBA00012599"/>
    </source>
</evidence>
<evidence type="ECO:0000313" key="8">
    <source>
        <dbReference type="EMBL" id="KAF2013802.1"/>
    </source>
</evidence>
<evidence type="ECO:0000256" key="6">
    <source>
        <dbReference type="SAM" id="SignalP"/>
    </source>
</evidence>
<dbReference type="CDD" id="cd02181">
    <property type="entry name" value="GH16_fungal_Lam16A_glucanase"/>
    <property type="match status" value="1"/>
</dbReference>
<keyword evidence="5" id="KW-0326">Glycosidase</keyword>
<dbReference type="RefSeq" id="XP_033382141.1">
    <property type="nucleotide sequence ID" value="XM_033532214.1"/>
</dbReference>
<organism evidence="8 9">
    <name type="scientific">Aaosphaeria arxii CBS 175.79</name>
    <dbReference type="NCBI Taxonomy" id="1450172"/>
    <lineage>
        <taxon>Eukaryota</taxon>
        <taxon>Fungi</taxon>
        <taxon>Dikarya</taxon>
        <taxon>Ascomycota</taxon>
        <taxon>Pezizomycotina</taxon>
        <taxon>Dothideomycetes</taxon>
        <taxon>Pleosporomycetidae</taxon>
        <taxon>Pleosporales</taxon>
        <taxon>Pleosporales incertae sedis</taxon>
        <taxon>Aaosphaeria</taxon>
    </lineage>
</organism>
<feature type="domain" description="GH16" evidence="7">
    <location>
        <begin position="38"/>
        <end position="283"/>
    </location>
</feature>
<dbReference type="FunFam" id="2.60.120.200:FF:000114">
    <property type="entry name" value="Probable endo-1,3(4)-beta-glucanase NFIA_089530"/>
    <property type="match status" value="1"/>
</dbReference>
<dbReference type="GeneID" id="54289611"/>
<protein>
    <recommendedName>
        <fullName evidence="3">endo-1,3(4)-beta-glucanase</fullName>
        <ecNumber evidence="3">3.2.1.6</ecNumber>
    </recommendedName>
</protein>
<sequence>MRDILPVLLLIEGLFSQGALGAYTLVDNFAGTSFLSGFTFFNEPDPTHGFVRYLSQSDATAQGLVKSTTSQFSMTVDSKNKAPDGRASVRLHSKKTYMKGLFVLDVEAMPTSTCGTWPSFWTWGSEKTWPEEGEIDIIEGVHTNTVNAMSLHTADGCSISGIGSAGTVNTKNCFINAPGQISNAGCGIGSSSPFSFGTGLNAIGGGVYAMEWTSTSIKIWFFPRDSIPVDLKNNIPNPASWGTPQANFEGGGCNYEKAFGRQRLVINTTFCGDWAAAVWTSNPTCKALAASCNDYVANNPTAFRNSTWTINYLKTFQQPYTNI</sequence>
<accession>A0A6A5XKY8</accession>
<evidence type="ECO:0000256" key="2">
    <source>
        <dbReference type="ARBA" id="ARBA00006865"/>
    </source>
</evidence>
<keyword evidence="9" id="KW-1185">Reference proteome</keyword>
<dbReference type="Pfam" id="PF26113">
    <property type="entry name" value="GH16_XgeA"/>
    <property type="match status" value="1"/>
</dbReference>
<dbReference type="EC" id="3.2.1.6" evidence="3"/>
<proteinExistence type="inferred from homology"/>
<dbReference type="InterPro" id="IPR050546">
    <property type="entry name" value="Glycosyl_Hydrlase_16"/>
</dbReference>
<evidence type="ECO:0000259" key="7">
    <source>
        <dbReference type="PROSITE" id="PS51762"/>
    </source>
</evidence>
<evidence type="ECO:0000313" key="9">
    <source>
        <dbReference type="Proteomes" id="UP000799778"/>
    </source>
</evidence>
<gene>
    <name evidence="8" type="ORF">BU24DRAFT_464538</name>
</gene>
<feature type="chain" id="PRO_5025640604" description="endo-1,3(4)-beta-glucanase" evidence="6">
    <location>
        <begin position="22"/>
        <end position="323"/>
    </location>
</feature>
<comment type="similarity">
    <text evidence="2">Belongs to the glycosyl hydrolase 16 family.</text>
</comment>